<dbReference type="AlphaFoldDB" id="A0A1N6V394"/>
<evidence type="ECO:0000256" key="2">
    <source>
        <dbReference type="SAM" id="SignalP"/>
    </source>
</evidence>
<dbReference type="Pfam" id="PF03401">
    <property type="entry name" value="TctC"/>
    <property type="match status" value="1"/>
</dbReference>
<feature type="chain" id="PRO_5013065852" evidence="2">
    <location>
        <begin position="23"/>
        <end position="312"/>
    </location>
</feature>
<reference evidence="4" key="1">
    <citation type="submission" date="2017-01" db="EMBL/GenBank/DDBJ databases">
        <authorList>
            <person name="Varghese N."/>
            <person name="Submissions S."/>
        </authorList>
    </citation>
    <scope>NUCLEOTIDE SEQUENCE [LARGE SCALE GENOMIC DNA]</scope>
    <source>
        <strain evidence="4">ATCC 12950</strain>
    </source>
</reference>
<dbReference type="PIRSF" id="PIRSF017082">
    <property type="entry name" value="YflP"/>
    <property type="match status" value="1"/>
</dbReference>
<name>A0A1N6V394_9ACTN</name>
<dbReference type="SUPFAM" id="SSF53850">
    <property type="entry name" value="Periplasmic binding protein-like II"/>
    <property type="match status" value="1"/>
</dbReference>
<evidence type="ECO:0000256" key="1">
    <source>
        <dbReference type="ARBA" id="ARBA00006987"/>
    </source>
</evidence>
<keyword evidence="2" id="KW-0732">Signal</keyword>
<accession>A0A1N6V394</accession>
<evidence type="ECO:0000313" key="3">
    <source>
        <dbReference type="EMBL" id="SIQ72258.1"/>
    </source>
</evidence>
<dbReference type="STRING" id="58117.SAMN05421833_103253"/>
<dbReference type="Gene3D" id="3.40.190.150">
    <property type="entry name" value="Bordetella uptake gene, domain 1"/>
    <property type="match status" value="1"/>
</dbReference>
<gene>
    <name evidence="3" type="ORF">SAMN05421833_103253</name>
</gene>
<organism evidence="3 4">
    <name type="scientific">Microbispora rosea</name>
    <dbReference type="NCBI Taxonomy" id="58117"/>
    <lineage>
        <taxon>Bacteria</taxon>
        <taxon>Bacillati</taxon>
        <taxon>Actinomycetota</taxon>
        <taxon>Actinomycetes</taxon>
        <taxon>Streptosporangiales</taxon>
        <taxon>Streptosporangiaceae</taxon>
        <taxon>Microbispora</taxon>
    </lineage>
</organism>
<dbReference type="PANTHER" id="PTHR42928:SF3">
    <property type="entry name" value="UPF0065 PROTEIN YFLP"/>
    <property type="match status" value="1"/>
</dbReference>
<proteinExistence type="inferred from homology"/>
<protein>
    <submittedName>
        <fullName evidence="3">Putative tricarboxylic transport membrane protein</fullName>
    </submittedName>
</protein>
<dbReference type="InterPro" id="IPR005064">
    <property type="entry name" value="BUG"/>
</dbReference>
<dbReference type="EMBL" id="FTNI01000003">
    <property type="protein sequence ID" value="SIQ72258.1"/>
    <property type="molecule type" value="Genomic_DNA"/>
</dbReference>
<dbReference type="Gene3D" id="3.40.190.10">
    <property type="entry name" value="Periplasmic binding protein-like II"/>
    <property type="match status" value="1"/>
</dbReference>
<dbReference type="InterPro" id="IPR042100">
    <property type="entry name" value="Bug_dom1"/>
</dbReference>
<dbReference type="PANTHER" id="PTHR42928">
    <property type="entry name" value="TRICARBOXYLATE-BINDING PROTEIN"/>
    <property type="match status" value="1"/>
</dbReference>
<comment type="similarity">
    <text evidence="1">Belongs to the UPF0065 (bug) family.</text>
</comment>
<evidence type="ECO:0000313" key="4">
    <source>
        <dbReference type="Proteomes" id="UP000186096"/>
    </source>
</evidence>
<sequence length="312" mass="32620">MRRRTVLALGVLALAGACGVQAPPRRGELSLAVPGPPGGCGDGVAAGFKSLVEGRGWARAVRIRREAGDGGRALARPGGSGTDLVVADSALLAACALARDPLLVARAVPLARLAGEWEVLVASPDSGYRTFDQFAAALLRDPGGPRVAGGADRGPEHLLLGMTARGLGADPRLLDYVAFGSRAQAVAAVLDGRLALGFGSRREVAPHVRAGRLRPLAVSSAERLPGVDAPTLSESGVRVVFADWTGLIAPRGTPEQDALLDLCRAVADTPGWQSLCDRNDWTPMWLDGDDFRQWLVGEARRTALLLNDLGLR</sequence>
<dbReference type="Proteomes" id="UP000186096">
    <property type="component" value="Unassembled WGS sequence"/>
</dbReference>
<dbReference type="RefSeq" id="WP_076433541.1">
    <property type="nucleotide sequence ID" value="NZ_FTNI01000003.1"/>
</dbReference>
<dbReference type="PROSITE" id="PS51257">
    <property type="entry name" value="PROKAR_LIPOPROTEIN"/>
    <property type="match status" value="1"/>
</dbReference>
<keyword evidence="4" id="KW-1185">Reference proteome</keyword>
<dbReference type="OrthoDB" id="9780943at2"/>
<feature type="signal peptide" evidence="2">
    <location>
        <begin position="1"/>
        <end position="22"/>
    </location>
</feature>